<proteinExistence type="predicted"/>
<keyword evidence="2" id="KW-0677">Repeat</keyword>
<dbReference type="InterPro" id="IPR001611">
    <property type="entry name" value="Leu-rich_rpt"/>
</dbReference>
<dbReference type="Pfam" id="PF23598">
    <property type="entry name" value="LRR_14"/>
    <property type="match status" value="1"/>
</dbReference>
<protein>
    <recommendedName>
        <fullName evidence="4">Disease resistance R13L4/SHOC-2-like LRR domain-containing protein</fullName>
    </recommendedName>
</protein>
<dbReference type="EMBL" id="CAJNOR010001528">
    <property type="protein sequence ID" value="CAF1158253.1"/>
    <property type="molecule type" value="Genomic_DNA"/>
</dbReference>
<evidence type="ECO:0000313" key="7">
    <source>
        <dbReference type="Proteomes" id="UP000663828"/>
    </source>
</evidence>
<dbReference type="Proteomes" id="UP000663828">
    <property type="component" value="Unassembled WGS sequence"/>
</dbReference>
<dbReference type="SUPFAM" id="SSF52058">
    <property type="entry name" value="L domain-like"/>
    <property type="match status" value="1"/>
</dbReference>
<evidence type="ECO:0000256" key="2">
    <source>
        <dbReference type="ARBA" id="ARBA00022737"/>
    </source>
</evidence>
<dbReference type="InterPro" id="IPR050216">
    <property type="entry name" value="LRR_domain-containing"/>
</dbReference>
<comment type="caution">
    <text evidence="6">The sequence shown here is derived from an EMBL/GenBank/DDBJ whole genome shotgun (WGS) entry which is preliminary data.</text>
</comment>
<dbReference type="OrthoDB" id="442066at2759"/>
<feature type="chain" id="PRO_5036228901" description="Disease resistance R13L4/SHOC-2-like LRR domain-containing protein" evidence="3">
    <location>
        <begin position="21"/>
        <end position="326"/>
    </location>
</feature>
<dbReference type="AlphaFoldDB" id="A0A815T716"/>
<dbReference type="InterPro" id="IPR032675">
    <property type="entry name" value="LRR_dom_sf"/>
</dbReference>
<reference evidence="6" key="1">
    <citation type="submission" date="2021-02" db="EMBL/GenBank/DDBJ databases">
        <authorList>
            <person name="Nowell W R."/>
        </authorList>
    </citation>
    <scope>NUCLEOTIDE SEQUENCE</scope>
</reference>
<sequence>MTMVINILLTLLLLSSWSLADTSSSTLDCSSFQSDRDIIRSFQFRILINPPESAISVDDTYAMVNNQGQVTELNFWGKSVPSSIYCLKNLNSLNIQYTSNFSISTEIVRLSGVLRKLTLSNISQLRSLPIELFKVLSLQSLTISNSGLETLPEEIGQLSSLATLDLTYNRLRSLPNSLGTMWPLIELRLDKNPLTSLDALTGSPRLSQLSASNCAIDHLPTNLTRLRSFNLYGNRLTSLNTLDSLGVYGAESMKFGKNNITSLPATVNRLQVVQNLDLSNNLLTELPMWMYNVQIKEINLRQNKFDEKEWDWIVGMFRISNTTVNF</sequence>
<evidence type="ECO:0000313" key="5">
    <source>
        <dbReference type="EMBL" id="CAF1158253.1"/>
    </source>
</evidence>
<accession>A0A815T716</accession>
<dbReference type="PANTHER" id="PTHR48051">
    <property type="match status" value="1"/>
</dbReference>
<feature type="domain" description="Disease resistance R13L4/SHOC-2-like LRR" evidence="4">
    <location>
        <begin position="113"/>
        <end position="233"/>
    </location>
</feature>
<evidence type="ECO:0000313" key="8">
    <source>
        <dbReference type="Proteomes" id="UP000663852"/>
    </source>
</evidence>
<dbReference type="PANTHER" id="PTHR48051:SF1">
    <property type="entry name" value="RAS SUPPRESSOR PROTEIN 1"/>
    <property type="match status" value="1"/>
</dbReference>
<evidence type="ECO:0000256" key="3">
    <source>
        <dbReference type="SAM" id="SignalP"/>
    </source>
</evidence>
<dbReference type="InterPro" id="IPR003591">
    <property type="entry name" value="Leu-rich_rpt_typical-subtyp"/>
</dbReference>
<dbReference type="PROSITE" id="PS51450">
    <property type="entry name" value="LRR"/>
    <property type="match status" value="2"/>
</dbReference>
<evidence type="ECO:0000259" key="4">
    <source>
        <dbReference type="Pfam" id="PF23598"/>
    </source>
</evidence>
<name>A0A815T716_ADIRI</name>
<evidence type="ECO:0000256" key="1">
    <source>
        <dbReference type="ARBA" id="ARBA00022614"/>
    </source>
</evidence>
<gene>
    <name evidence="6" type="ORF">EDS130_LOCUS42618</name>
    <name evidence="5" type="ORF">XAT740_LOCUS21337</name>
</gene>
<dbReference type="InterPro" id="IPR055414">
    <property type="entry name" value="LRR_R13L4/SHOC2-like"/>
</dbReference>
<keyword evidence="1" id="KW-0433">Leucine-rich repeat</keyword>
<dbReference type="GO" id="GO:0005737">
    <property type="term" value="C:cytoplasm"/>
    <property type="evidence" value="ECO:0007669"/>
    <property type="project" value="TreeGrafter"/>
</dbReference>
<keyword evidence="3" id="KW-0732">Signal</keyword>
<evidence type="ECO:0000313" key="6">
    <source>
        <dbReference type="EMBL" id="CAF1500779.1"/>
    </source>
</evidence>
<keyword evidence="7" id="KW-1185">Reference proteome</keyword>
<organism evidence="6 8">
    <name type="scientific">Adineta ricciae</name>
    <name type="common">Rotifer</name>
    <dbReference type="NCBI Taxonomy" id="249248"/>
    <lineage>
        <taxon>Eukaryota</taxon>
        <taxon>Metazoa</taxon>
        <taxon>Spiralia</taxon>
        <taxon>Gnathifera</taxon>
        <taxon>Rotifera</taxon>
        <taxon>Eurotatoria</taxon>
        <taxon>Bdelloidea</taxon>
        <taxon>Adinetida</taxon>
        <taxon>Adinetidae</taxon>
        <taxon>Adineta</taxon>
    </lineage>
</organism>
<dbReference type="SMART" id="SM00369">
    <property type="entry name" value="LRR_TYP"/>
    <property type="match status" value="4"/>
</dbReference>
<feature type="signal peptide" evidence="3">
    <location>
        <begin position="1"/>
        <end position="20"/>
    </location>
</feature>
<dbReference type="EMBL" id="CAJNOJ010000634">
    <property type="protein sequence ID" value="CAF1500779.1"/>
    <property type="molecule type" value="Genomic_DNA"/>
</dbReference>
<dbReference type="Proteomes" id="UP000663852">
    <property type="component" value="Unassembled WGS sequence"/>
</dbReference>
<dbReference type="Gene3D" id="3.80.10.10">
    <property type="entry name" value="Ribonuclease Inhibitor"/>
    <property type="match status" value="1"/>
</dbReference>